<evidence type="ECO:0000256" key="1">
    <source>
        <dbReference type="SAM" id="MobiDB-lite"/>
    </source>
</evidence>
<comment type="caution">
    <text evidence="2">The sequence shown here is derived from an EMBL/GenBank/DDBJ whole genome shotgun (WGS) entry which is preliminary data.</text>
</comment>
<accession>A0A0F9QRX0</accession>
<protein>
    <submittedName>
        <fullName evidence="2">Uncharacterized protein</fullName>
    </submittedName>
</protein>
<reference evidence="2" key="1">
    <citation type="journal article" date="2015" name="Nature">
        <title>Complex archaea that bridge the gap between prokaryotes and eukaryotes.</title>
        <authorList>
            <person name="Spang A."/>
            <person name="Saw J.H."/>
            <person name="Jorgensen S.L."/>
            <person name="Zaremba-Niedzwiedzka K."/>
            <person name="Martijn J."/>
            <person name="Lind A.E."/>
            <person name="van Eijk R."/>
            <person name="Schleper C."/>
            <person name="Guy L."/>
            <person name="Ettema T.J."/>
        </authorList>
    </citation>
    <scope>NUCLEOTIDE SEQUENCE</scope>
</reference>
<dbReference type="EMBL" id="LAZR01001300">
    <property type="protein sequence ID" value="KKN47005.1"/>
    <property type="molecule type" value="Genomic_DNA"/>
</dbReference>
<evidence type="ECO:0000313" key="2">
    <source>
        <dbReference type="EMBL" id="KKN47005.1"/>
    </source>
</evidence>
<organism evidence="2">
    <name type="scientific">marine sediment metagenome</name>
    <dbReference type="NCBI Taxonomy" id="412755"/>
    <lineage>
        <taxon>unclassified sequences</taxon>
        <taxon>metagenomes</taxon>
        <taxon>ecological metagenomes</taxon>
    </lineage>
</organism>
<feature type="compositionally biased region" description="Basic residues" evidence="1">
    <location>
        <begin position="31"/>
        <end position="48"/>
    </location>
</feature>
<feature type="non-terminal residue" evidence="2">
    <location>
        <position position="1"/>
    </location>
</feature>
<gene>
    <name evidence="2" type="ORF">LCGC14_0667450</name>
</gene>
<feature type="region of interest" description="Disordered" evidence="1">
    <location>
        <begin position="31"/>
        <end position="57"/>
    </location>
</feature>
<proteinExistence type="predicted"/>
<sequence>VGPINLIKGFIKMPKEKKKKESWVARLKKKVHKHFDKEKKKKKPRASTKGKVVTRKD</sequence>
<name>A0A0F9QRX0_9ZZZZ</name>
<dbReference type="AlphaFoldDB" id="A0A0F9QRX0"/>